<protein>
    <recommendedName>
        <fullName evidence="2">DUF6533 domain-containing protein</fullName>
    </recommendedName>
</protein>
<evidence type="ECO:0000259" key="2">
    <source>
        <dbReference type="Pfam" id="PF20151"/>
    </source>
</evidence>
<proteinExistence type="predicted"/>
<organism evidence="3 4">
    <name type="scientific">Rhizopogon vinicolor AM-OR11-026</name>
    <dbReference type="NCBI Taxonomy" id="1314800"/>
    <lineage>
        <taxon>Eukaryota</taxon>
        <taxon>Fungi</taxon>
        <taxon>Dikarya</taxon>
        <taxon>Basidiomycota</taxon>
        <taxon>Agaricomycotina</taxon>
        <taxon>Agaricomycetes</taxon>
        <taxon>Agaricomycetidae</taxon>
        <taxon>Boletales</taxon>
        <taxon>Suillineae</taxon>
        <taxon>Rhizopogonaceae</taxon>
        <taxon>Rhizopogon</taxon>
    </lineage>
</organism>
<dbReference type="Pfam" id="PF20151">
    <property type="entry name" value="DUF6533"/>
    <property type="match status" value="1"/>
</dbReference>
<name>A0A1B7N093_9AGAM</name>
<accession>A0A1B7N093</accession>
<dbReference type="STRING" id="1314800.A0A1B7N093"/>
<keyword evidence="1" id="KW-0472">Membrane</keyword>
<dbReference type="InParanoid" id="A0A1B7N093"/>
<evidence type="ECO:0000256" key="1">
    <source>
        <dbReference type="SAM" id="Phobius"/>
    </source>
</evidence>
<reference evidence="3 4" key="1">
    <citation type="submission" date="2016-06" db="EMBL/GenBank/DDBJ databases">
        <title>Comparative genomics of the ectomycorrhizal sister species Rhizopogon vinicolor and Rhizopogon vesiculosus (Basidiomycota: Boletales) reveals a divergence of the mating type B locus.</title>
        <authorList>
            <consortium name="DOE Joint Genome Institute"/>
            <person name="Mujic A.B."/>
            <person name="Kuo A."/>
            <person name="Tritt A."/>
            <person name="Lipzen A."/>
            <person name="Chen C."/>
            <person name="Johnson J."/>
            <person name="Sharma A."/>
            <person name="Barry K."/>
            <person name="Grigoriev I.V."/>
            <person name="Spatafora J.W."/>
        </authorList>
    </citation>
    <scope>NUCLEOTIDE SEQUENCE [LARGE SCALE GENOMIC DNA]</scope>
    <source>
        <strain evidence="3 4">AM-OR11-026</strain>
    </source>
</reference>
<dbReference type="EMBL" id="KV448303">
    <property type="protein sequence ID" value="OAX38273.1"/>
    <property type="molecule type" value="Genomic_DNA"/>
</dbReference>
<gene>
    <name evidence="3" type="ORF">K503DRAFT_770643</name>
</gene>
<feature type="transmembrane region" description="Helical" evidence="1">
    <location>
        <begin position="85"/>
        <end position="107"/>
    </location>
</feature>
<dbReference type="InterPro" id="IPR045340">
    <property type="entry name" value="DUF6533"/>
</dbReference>
<feature type="transmembrane region" description="Helical" evidence="1">
    <location>
        <begin position="20"/>
        <end position="37"/>
    </location>
</feature>
<feature type="domain" description="DUF6533" evidence="2">
    <location>
        <begin position="23"/>
        <end position="66"/>
    </location>
</feature>
<evidence type="ECO:0000313" key="3">
    <source>
        <dbReference type="EMBL" id="OAX38273.1"/>
    </source>
</evidence>
<keyword evidence="4" id="KW-1185">Reference proteome</keyword>
<feature type="transmembrane region" description="Helical" evidence="1">
    <location>
        <begin position="57"/>
        <end position="79"/>
    </location>
</feature>
<feature type="transmembrane region" description="Helical" evidence="1">
    <location>
        <begin position="119"/>
        <end position="139"/>
    </location>
</feature>
<evidence type="ECO:0000313" key="4">
    <source>
        <dbReference type="Proteomes" id="UP000092154"/>
    </source>
</evidence>
<dbReference type="Proteomes" id="UP000092154">
    <property type="component" value="Unassembled WGS sequence"/>
</dbReference>
<keyword evidence="1" id="KW-0812">Transmembrane</keyword>
<feature type="transmembrane region" description="Helical" evidence="1">
    <location>
        <begin position="202"/>
        <end position="224"/>
    </location>
</feature>
<feature type="transmembrane region" description="Helical" evidence="1">
    <location>
        <begin position="159"/>
        <end position="181"/>
    </location>
</feature>
<dbReference type="OrthoDB" id="2969756at2759"/>
<dbReference type="AlphaFoldDB" id="A0A1B7N093"/>
<keyword evidence="1" id="KW-1133">Transmembrane helix</keyword>
<sequence length="283" mass="32417">MTTPSVPQDTLLMALWSTQLNSYVFVAVAALWAYDIMLRFQEEVAFIHKAKWNIAKLLYVSARYMPGLMTFFCIASTIVEDADCQALVNVAAASGMIILSVAESIFLLRTCVMWLVKSYIRYVMLILMAVFLISNSIIYLGQHKMIPDVPECNEFGQPLLWSTILGYLVLELAFIILTVVRCTKNRGSTREPLLVLLLKHNIFYYSCGFLFTIVNVLCMLRFQVDHAYDMFFFPIQITMHTILATRMQYQLWEADRARMCYESEQYPMSSLLCACPTEVTVAS</sequence>